<protein>
    <submittedName>
        <fullName evidence="1">Uncharacterized protein</fullName>
    </submittedName>
</protein>
<proteinExistence type="predicted"/>
<gene>
    <name evidence="1" type="ORF">FRX31_031367</name>
</gene>
<evidence type="ECO:0000313" key="1">
    <source>
        <dbReference type="EMBL" id="KAF5179047.1"/>
    </source>
</evidence>
<dbReference type="Proteomes" id="UP000554482">
    <property type="component" value="Unassembled WGS sequence"/>
</dbReference>
<reference evidence="1 2" key="1">
    <citation type="submission" date="2020-06" db="EMBL/GenBank/DDBJ databases">
        <title>Transcriptomic and genomic resources for Thalictrum thalictroides and T. hernandezii: Facilitating candidate gene discovery in an emerging model plant lineage.</title>
        <authorList>
            <person name="Arias T."/>
            <person name="Riano-Pachon D.M."/>
            <person name="Di Stilio V.S."/>
        </authorList>
    </citation>
    <scope>NUCLEOTIDE SEQUENCE [LARGE SCALE GENOMIC DNA]</scope>
    <source>
        <strain evidence="2">cv. WT478/WT964</strain>
        <tissue evidence="1">Leaves</tissue>
    </source>
</reference>
<comment type="caution">
    <text evidence="1">The sequence shown here is derived from an EMBL/GenBank/DDBJ whole genome shotgun (WGS) entry which is preliminary data.</text>
</comment>
<sequence length="49" mass="5655">LACHSSPFSPTSDIDYSDTYYCNQVFIFQQYKYGVASLCYNLTNFVNLL</sequence>
<dbReference type="EMBL" id="JABWDY010039274">
    <property type="protein sequence ID" value="KAF5179047.1"/>
    <property type="molecule type" value="Genomic_DNA"/>
</dbReference>
<organism evidence="1 2">
    <name type="scientific">Thalictrum thalictroides</name>
    <name type="common">Rue-anemone</name>
    <name type="synonym">Anemone thalictroides</name>
    <dbReference type="NCBI Taxonomy" id="46969"/>
    <lineage>
        <taxon>Eukaryota</taxon>
        <taxon>Viridiplantae</taxon>
        <taxon>Streptophyta</taxon>
        <taxon>Embryophyta</taxon>
        <taxon>Tracheophyta</taxon>
        <taxon>Spermatophyta</taxon>
        <taxon>Magnoliopsida</taxon>
        <taxon>Ranunculales</taxon>
        <taxon>Ranunculaceae</taxon>
        <taxon>Thalictroideae</taxon>
        <taxon>Thalictrum</taxon>
    </lineage>
</organism>
<evidence type="ECO:0000313" key="2">
    <source>
        <dbReference type="Proteomes" id="UP000554482"/>
    </source>
</evidence>
<name>A0A7J6V2K7_THATH</name>
<keyword evidence="2" id="KW-1185">Reference proteome</keyword>
<feature type="non-terminal residue" evidence="1">
    <location>
        <position position="1"/>
    </location>
</feature>
<accession>A0A7J6V2K7</accession>
<dbReference type="AlphaFoldDB" id="A0A7J6V2K7"/>